<dbReference type="EMBL" id="JACCEW010000010">
    <property type="protein sequence ID" value="NYT39067.1"/>
    <property type="molecule type" value="Genomic_DNA"/>
</dbReference>
<evidence type="ECO:0000313" key="2">
    <source>
        <dbReference type="Proteomes" id="UP000580517"/>
    </source>
</evidence>
<accession>A0A853FGR6</accession>
<dbReference type="Proteomes" id="UP000580517">
    <property type="component" value="Unassembled WGS sequence"/>
</dbReference>
<protein>
    <submittedName>
        <fullName evidence="1">Partition protein</fullName>
    </submittedName>
</protein>
<gene>
    <name evidence="1" type="ORF">H0A68_19520</name>
</gene>
<reference evidence="1 2" key="1">
    <citation type="submission" date="2020-07" db="EMBL/GenBank/DDBJ databases">
        <title>Taxonomic revisions and descriptions of new bacterial species based on genomic comparisons in the high-G+C-content subgroup of the family Alcaligenaceae.</title>
        <authorList>
            <person name="Szabo A."/>
            <person name="Felfoldi T."/>
        </authorList>
    </citation>
    <scope>NUCLEOTIDE SEQUENCE [LARGE SCALE GENOMIC DNA]</scope>
    <source>
        <strain evidence="1 2">DSM 25264</strain>
    </source>
</reference>
<dbReference type="AlphaFoldDB" id="A0A853FGR6"/>
<evidence type="ECO:0000313" key="1">
    <source>
        <dbReference type="EMBL" id="NYT39067.1"/>
    </source>
</evidence>
<comment type="caution">
    <text evidence="1">The sequence shown here is derived from an EMBL/GenBank/DDBJ whole genome shotgun (WGS) entry which is preliminary data.</text>
</comment>
<keyword evidence="2" id="KW-1185">Reference proteome</keyword>
<sequence>MKDSQQLGVVSQKDLRALSAAGAVQGATIQTDGEGGLIVILEMGEQRRLLGHARKREPRRFMSFDAAASALQQNGITTFRAETNGWTPRYQTYRNSGA</sequence>
<organism evidence="1 2">
    <name type="scientific">Allopusillimonas soli</name>
    <dbReference type="NCBI Taxonomy" id="659016"/>
    <lineage>
        <taxon>Bacteria</taxon>
        <taxon>Pseudomonadati</taxon>
        <taxon>Pseudomonadota</taxon>
        <taxon>Betaproteobacteria</taxon>
        <taxon>Burkholderiales</taxon>
        <taxon>Alcaligenaceae</taxon>
        <taxon>Allopusillimonas</taxon>
    </lineage>
</organism>
<dbReference type="RefSeq" id="WP_129971574.1">
    <property type="nucleotide sequence ID" value="NZ_JACCEW010000010.1"/>
</dbReference>
<proteinExistence type="predicted"/>
<name>A0A853FGR6_9BURK</name>